<evidence type="ECO:0000313" key="4">
    <source>
        <dbReference type="Proteomes" id="UP001153387"/>
    </source>
</evidence>
<dbReference type="EMBL" id="JAPDHZ010000006">
    <property type="protein sequence ID" value="MDG0794073.1"/>
    <property type="molecule type" value="Genomic_DNA"/>
</dbReference>
<evidence type="ECO:0000259" key="1">
    <source>
        <dbReference type="Pfam" id="PF24644"/>
    </source>
</evidence>
<dbReference type="Pfam" id="PF24645">
    <property type="entry name" value="DUF7639"/>
    <property type="match status" value="1"/>
</dbReference>
<evidence type="ECO:0000313" key="3">
    <source>
        <dbReference type="EMBL" id="MDG0794073.1"/>
    </source>
</evidence>
<organism evidence="3 4">
    <name type="scientific">Cohnella ginsengisoli</name>
    <dbReference type="NCBI Taxonomy" id="425004"/>
    <lineage>
        <taxon>Bacteria</taxon>
        <taxon>Bacillati</taxon>
        <taxon>Bacillota</taxon>
        <taxon>Bacilli</taxon>
        <taxon>Bacillales</taxon>
        <taxon>Paenibacillaceae</taxon>
        <taxon>Cohnella</taxon>
    </lineage>
</organism>
<feature type="domain" description="DUF7638" evidence="1">
    <location>
        <begin position="1"/>
        <end position="90"/>
    </location>
</feature>
<dbReference type="AlphaFoldDB" id="A0A9X4QPM8"/>
<name>A0A9X4QPM8_9BACL</name>
<reference evidence="3 4" key="1">
    <citation type="submission" date="2022-10" db="EMBL/GenBank/DDBJ databases">
        <title>Comparative genomic analysis of Cohnella hashimotonis sp. nov., isolated from the International Space Station.</title>
        <authorList>
            <person name="Simpson A."/>
            <person name="Venkateswaran K."/>
        </authorList>
    </citation>
    <scope>NUCLEOTIDE SEQUENCE [LARGE SCALE GENOMIC DNA]</scope>
    <source>
        <strain evidence="3 4">DSM 18997</strain>
    </source>
</reference>
<protein>
    <submittedName>
        <fullName evidence="3">Uncharacterized protein</fullName>
    </submittedName>
</protein>
<gene>
    <name evidence="3" type="ORF">OMP38_27025</name>
</gene>
<feature type="domain" description="DUF7639" evidence="2">
    <location>
        <begin position="94"/>
        <end position="151"/>
    </location>
</feature>
<dbReference type="InterPro" id="IPR056056">
    <property type="entry name" value="DUF7639"/>
</dbReference>
<proteinExistence type="predicted"/>
<comment type="caution">
    <text evidence="3">The sequence shown here is derived from an EMBL/GenBank/DDBJ whole genome shotgun (WGS) entry which is preliminary data.</text>
</comment>
<accession>A0A9X4QPM8</accession>
<evidence type="ECO:0000259" key="2">
    <source>
        <dbReference type="Pfam" id="PF24645"/>
    </source>
</evidence>
<dbReference type="InterPro" id="IPR056055">
    <property type="entry name" value="DUF7638"/>
</dbReference>
<keyword evidence="4" id="KW-1185">Reference proteome</keyword>
<sequence length="155" mass="18345">MREKEKNYLVNLVVYKNGLVGIYSSSFEKMYQIEEVAELFSNGILFTESNLPFEVTISDLGEVRFAEVLYAANIEEKQKELLDLFNKLKGVKTTLEVCREAYYNFLANPSDNNRSYLKEKYELVPEHERIYLGDMDSKDMDYQRIIYRPHEKREV</sequence>
<dbReference type="Proteomes" id="UP001153387">
    <property type="component" value="Unassembled WGS sequence"/>
</dbReference>
<dbReference type="Pfam" id="PF24644">
    <property type="entry name" value="DUF7638"/>
    <property type="match status" value="1"/>
</dbReference>